<dbReference type="InterPro" id="IPR002818">
    <property type="entry name" value="DJ-1/PfpI"/>
</dbReference>
<reference evidence="2 3" key="1">
    <citation type="submission" date="2014-07" db="EMBL/GenBank/DDBJ databases">
        <title>Draft Genome Sequence of Gephyronic Acid Producer, Cystobacter violaceus Strain Cb vi76.</title>
        <authorList>
            <person name="Stevens D.C."/>
            <person name="Young J."/>
            <person name="Carmichael R."/>
            <person name="Tan J."/>
            <person name="Taylor R.E."/>
        </authorList>
    </citation>
    <scope>NUCLEOTIDE SEQUENCE [LARGE SCALE GENOMIC DNA]</scope>
    <source>
        <strain evidence="2 3">Cb vi76</strain>
    </source>
</reference>
<dbReference type="CDD" id="cd03139">
    <property type="entry name" value="GATase1_PfpI_2"/>
    <property type="match status" value="1"/>
</dbReference>
<name>A0A084SK22_9BACT</name>
<dbReference type="Pfam" id="PF01965">
    <property type="entry name" value="DJ-1_PfpI"/>
    <property type="match status" value="1"/>
</dbReference>
<evidence type="ECO:0000313" key="3">
    <source>
        <dbReference type="Proteomes" id="UP000028547"/>
    </source>
</evidence>
<dbReference type="Proteomes" id="UP000028547">
    <property type="component" value="Unassembled WGS sequence"/>
</dbReference>
<dbReference type="EMBL" id="JPMI01000275">
    <property type="protein sequence ID" value="KFA88807.1"/>
    <property type="molecule type" value="Genomic_DNA"/>
</dbReference>
<feature type="domain" description="DJ-1/PfpI" evidence="1">
    <location>
        <begin position="7"/>
        <end position="164"/>
    </location>
</feature>
<dbReference type="PANTHER" id="PTHR43130:SF2">
    <property type="entry name" value="DJ-1_PFPI DOMAIN-CONTAINING PROTEIN"/>
    <property type="match status" value="1"/>
</dbReference>
<dbReference type="InterPro" id="IPR052158">
    <property type="entry name" value="INH-QAR"/>
</dbReference>
<accession>A0A084SK22</accession>
<dbReference type="InterPro" id="IPR029062">
    <property type="entry name" value="Class_I_gatase-like"/>
</dbReference>
<dbReference type="GO" id="GO:0006355">
    <property type="term" value="P:regulation of DNA-templated transcription"/>
    <property type="evidence" value="ECO:0007669"/>
    <property type="project" value="TreeGrafter"/>
</dbReference>
<sequence length="234" mass="24368">MATSLVIVFPLYAGVSYLDFMGPQAVFSLLPGVKQIFATVGGQPVTEGALRLDPLARLEDLERCDVLCVPGGPASRPMQDPVFMAAIQRLAATARFVTSVCTGSLILAAAGLLEGKRAACHWGFRDQLSLFGAIPDAGRVVRDGRLVTGGGVTAGIDFGLTLAAELAGPIVAQAIQLVLEYAPEPPFNAGRPEAVSKAVLAQVSTLTTDGGMDLAEEETTVRRLGADYRARGAA</sequence>
<proteinExistence type="predicted"/>
<dbReference type="Gene3D" id="3.40.50.880">
    <property type="match status" value="1"/>
</dbReference>
<protein>
    <submittedName>
        <fullName evidence="2">Thiamine biosynthesis protein ThiJ</fullName>
    </submittedName>
</protein>
<dbReference type="RefSeq" id="WP_043407240.1">
    <property type="nucleotide sequence ID" value="NZ_JPMI01000275.1"/>
</dbReference>
<gene>
    <name evidence="2" type="ORF">Q664_38505</name>
</gene>
<organism evidence="2 3">
    <name type="scientific">Archangium violaceum Cb vi76</name>
    <dbReference type="NCBI Taxonomy" id="1406225"/>
    <lineage>
        <taxon>Bacteria</taxon>
        <taxon>Pseudomonadati</taxon>
        <taxon>Myxococcota</taxon>
        <taxon>Myxococcia</taxon>
        <taxon>Myxococcales</taxon>
        <taxon>Cystobacterineae</taxon>
        <taxon>Archangiaceae</taxon>
        <taxon>Archangium</taxon>
    </lineage>
</organism>
<dbReference type="PANTHER" id="PTHR43130">
    <property type="entry name" value="ARAC-FAMILY TRANSCRIPTIONAL REGULATOR"/>
    <property type="match status" value="1"/>
</dbReference>
<evidence type="ECO:0000313" key="2">
    <source>
        <dbReference type="EMBL" id="KFA88807.1"/>
    </source>
</evidence>
<evidence type="ECO:0000259" key="1">
    <source>
        <dbReference type="Pfam" id="PF01965"/>
    </source>
</evidence>
<dbReference type="SUPFAM" id="SSF52317">
    <property type="entry name" value="Class I glutamine amidotransferase-like"/>
    <property type="match status" value="1"/>
</dbReference>
<comment type="caution">
    <text evidence="2">The sequence shown here is derived from an EMBL/GenBank/DDBJ whole genome shotgun (WGS) entry which is preliminary data.</text>
</comment>
<dbReference type="AlphaFoldDB" id="A0A084SK22"/>